<organism evidence="2 3">
    <name type="scientific">Pseudomonas lundensis</name>
    <dbReference type="NCBI Taxonomy" id="86185"/>
    <lineage>
        <taxon>Bacteria</taxon>
        <taxon>Pseudomonadati</taxon>
        <taxon>Pseudomonadota</taxon>
        <taxon>Gammaproteobacteria</taxon>
        <taxon>Pseudomonadales</taxon>
        <taxon>Pseudomonadaceae</taxon>
        <taxon>Pseudomonas</taxon>
    </lineage>
</organism>
<dbReference type="InterPro" id="IPR026001">
    <property type="entry name" value="Abi-like_C"/>
</dbReference>
<dbReference type="Proteomes" id="UP000219564">
    <property type="component" value="Unassembled WGS sequence"/>
</dbReference>
<comment type="caution">
    <text evidence="2">The sequence shown here is derived from an EMBL/GenBank/DDBJ whole genome shotgun (WGS) entry which is preliminary data.</text>
</comment>
<name>A0AAX2H549_9PSED</name>
<proteinExistence type="predicted"/>
<feature type="domain" description="Abortive infection protein-like C-terminal" evidence="1">
    <location>
        <begin position="210"/>
        <end position="283"/>
    </location>
</feature>
<protein>
    <recommendedName>
        <fullName evidence="1">Abortive infection protein-like C-terminal domain-containing protein</fullName>
    </recommendedName>
</protein>
<evidence type="ECO:0000259" key="1">
    <source>
        <dbReference type="Pfam" id="PF14355"/>
    </source>
</evidence>
<dbReference type="AlphaFoldDB" id="A0AAX2H549"/>
<evidence type="ECO:0000313" key="2">
    <source>
        <dbReference type="EMBL" id="SOB51032.1"/>
    </source>
</evidence>
<dbReference type="Pfam" id="PF14355">
    <property type="entry name" value="Abi_C"/>
    <property type="match status" value="1"/>
</dbReference>
<sequence length="291" mass="32302">MDVYVNKISEISAALKKQEAILMAGFTDFERSIVDSLSGLTVSGVSKTIALEFDEEEEVRFGNIYFNGECLVFLFRESPAFGYEVFDNNQIFPLNEIPISWAVKIAKKDVFDSLIYDISKKLRKIHAEADESTTVLAEYKNMNILALNEDVNELVAKSPLIMESWMQGRNTIVTDPEYSITQTSAFLESVCRKVISVNNELPKVKDMTNLVNSAFKVIDGYPADAVDDMAKLNGGVKSIFQGIGGLRTKFGIAHGKSEHFKPLPTDIVTLANHLAGAVAVYLLRQSGQREV</sequence>
<dbReference type="EMBL" id="OBKZ01000011">
    <property type="protein sequence ID" value="SOB51032.1"/>
    <property type="molecule type" value="Genomic_DNA"/>
</dbReference>
<reference evidence="2 3" key="1">
    <citation type="submission" date="2017-08" db="EMBL/GenBank/DDBJ databases">
        <authorList>
            <person name="Chaillou S."/>
        </authorList>
    </citation>
    <scope>NUCLEOTIDE SEQUENCE [LARGE SCALE GENOMIC DNA]</scope>
    <source>
        <strain evidence="2 3">MFPA15A1205</strain>
    </source>
</reference>
<gene>
    <name evidence="2" type="ORF">PLUA15_190059</name>
</gene>
<accession>A0AAX2H549</accession>
<evidence type="ECO:0000313" key="3">
    <source>
        <dbReference type="Proteomes" id="UP000219564"/>
    </source>
</evidence>